<organism evidence="1 2">
    <name type="scientific">Ixodes persulcatus</name>
    <name type="common">Taiga tick</name>
    <dbReference type="NCBI Taxonomy" id="34615"/>
    <lineage>
        <taxon>Eukaryota</taxon>
        <taxon>Metazoa</taxon>
        <taxon>Ecdysozoa</taxon>
        <taxon>Arthropoda</taxon>
        <taxon>Chelicerata</taxon>
        <taxon>Arachnida</taxon>
        <taxon>Acari</taxon>
        <taxon>Parasitiformes</taxon>
        <taxon>Ixodida</taxon>
        <taxon>Ixodoidea</taxon>
        <taxon>Ixodidae</taxon>
        <taxon>Ixodinae</taxon>
        <taxon>Ixodes</taxon>
    </lineage>
</organism>
<name>A0AC60PW30_IXOPE</name>
<dbReference type="EMBL" id="JABSTQ010009916">
    <property type="protein sequence ID" value="KAG0424935.1"/>
    <property type="molecule type" value="Genomic_DNA"/>
</dbReference>
<sequence>MTEPEHPTRMGNSVSRDTCPDLTLVRTQTSCSWSNLDETLGSEHYILETEVCDGGRRTRKLRPARLTNWDQLRQQRGSTERGDIISIQEWTQRLYEGIDRATKKVHSTMDTPAIDPHLLHLLGTILRSLLDPSRSKTETSKAVTKLLHGLQRDEPSIVKELESRYLAAGQRRDYAEYPYSEEAELRAPQPQGKDGDTYKMLHNLHDDASITALTRYFNEVWRTGRIPEEWKHADITLISKPGKRLGLQTYDAFRLRLEQEYFADTMYGFRPRLSTQDVLLQLTEEVLNFQSQAQAKAVLAIDLKGAFDNVSHDAILRNLTETHCSTRAYNYVRCILMDRTATLGIGDNRSDPVHLTGRGTPQGSVVSPLLFNVAMAGLPHKLNETPHLRHALYTHDITVWTTTGSEGEIQCKDQKGPLFERRGGWLCARGNTCPLRERARRRRAEGMCTLGDGGGHPEERGREEFERERSRKPYFQDRLQEAVNVTQDYAGAAGLTIASENSKLLVIRKRSVLNKHAPTIDLTLGNTPIPRVERLRILGMYLQKHEGTRHTVELLRRQTDQIAHLIRRAVKTALGLRISTPTKRLLILGVHNTVKELVKAQKTGELTRLSATQTGRATLRRLGYTNLTQEEPTAPARLKPDILKRVQAAPIPKNMHPYLHTGRREARVRVLENVYGPDPQTWYTDTALHSERAGAATIVVTDKDGTCPTCSILNIASIQEAEEMAIALDISHAIPRRDTTDLKHKIIIITDSQAACRALAGNTLYPRTAHLINAISTEWLQIQVIRVIWTPAHLGLSGNERCSGIQSQTHPRTPSPFRVPTDTHLNTYHLVTEYYQTTHRVLPPPHRELSRAEAADWRQLQTFTLPNLHQRHRWFPNRYPGTCPGCGSDRPNAALSGTELDDQQRLVEPARRIWVANEALD</sequence>
<reference evidence="1 2" key="1">
    <citation type="journal article" date="2020" name="Cell">
        <title>Large-Scale Comparative Analyses of Tick Genomes Elucidate Their Genetic Diversity and Vector Capacities.</title>
        <authorList>
            <consortium name="Tick Genome and Microbiome Consortium (TIGMIC)"/>
            <person name="Jia N."/>
            <person name="Wang J."/>
            <person name="Shi W."/>
            <person name="Du L."/>
            <person name="Sun Y."/>
            <person name="Zhan W."/>
            <person name="Jiang J.F."/>
            <person name="Wang Q."/>
            <person name="Zhang B."/>
            <person name="Ji P."/>
            <person name="Bell-Sakyi L."/>
            <person name="Cui X.M."/>
            <person name="Yuan T.T."/>
            <person name="Jiang B.G."/>
            <person name="Yang W.F."/>
            <person name="Lam T.T."/>
            <person name="Chang Q.C."/>
            <person name="Ding S.J."/>
            <person name="Wang X.J."/>
            <person name="Zhu J.G."/>
            <person name="Ruan X.D."/>
            <person name="Zhao L."/>
            <person name="Wei J.T."/>
            <person name="Ye R.Z."/>
            <person name="Que T.C."/>
            <person name="Du C.H."/>
            <person name="Zhou Y.H."/>
            <person name="Cheng J.X."/>
            <person name="Dai P.F."/>
            <person name="Guo W.B."/>
            <person name="Han X.H."/>
            <person name="Huang E.J."/>
            <person name="Li L.F."/>
            <person name="Wei W."/>
            <person name="Gao Y.C."/>
            <person name="Liu J.Z."/>
            <person name="Shao H.Z."/>
            <person name="Wang X."/>
            <person name="Wang C.C."/>
            <person name="Yang T.C."/>
            <person name="Huo Q.B."/>
            <person name="Li W."/>
            <person name="Chen H.Y."/>
            <person name="Chen S.E."/>
            <person name="Zhou L.G."/>
            <person name="Ni X.B."/>
            <person name="Tian J.H."/>
            <person name="Sheng Y."/>
            <person name="Liu T."/>
            <person name="Pan Y.S."/>
            <person name="Xia L.Y."/>
            <person name="Li J."/>
            <person name="Zhao F."/>
            <person name="Cao W.C."/>
        </authorList>
    </citation>
    <scope>NUCLEOTIDE SEQUENCE [LARGE SCALE GENOMIC DNA]</scope>
    <source>
        <strain evidence="1">Iper-2018</strain>
    </source>
</reference>
<evidence type="ECO:0000313" key="1">
    <source>
        <dbReference type="EMBL" id="KAG0424935.1"/>
    </source>
</evidence>
<dbReference type="Proteomes" id="UP000805193">
    <property type="component" value="Unassembled WGS sequence"/>
</dbReference>
<accession>A0AC60PW30</accession>
<proteinExistence type="predicted"/>
<gene>
    <name evidence="1" type="ORF">HPB47_027860</name>
</gene>
<keyword evidence="2" id="KW-1185">Reference proteome</keyword>
<protein>
    <submittedName>
        <fullName evidence="1">Uncharacterized protein</fullName>
    </submittedName>
</protein>
<evidence type="ECO:0000313" key="2">
    <source>
        <dbReference type="Proteomes" id="UP000805193"/>
    </source>
</evidence>
<comment type="caution">
    <text evidence="1">The sequence shown here is derived from an EMBL/GenBank/DDBJ whole genome shotgun (WGS) entry which is preliminary data.</text>
</comment>